<evidence type="ECO:0000256" key="4">
    <source>
        <dbReference type="ARBA" id="ARBA00023242"/>
    </source>
</evidence>
<evidence type="ECO:0000256" key="1">
    <source>
        <dbReference type="ARBA" id="ARBA00004123"/>
    </source>
</evidence>
<feature type="domain" description="D-isomer specific 2-hydroxyacid dehydrogenase NAD-binding" evidence="7">
    <location>
        <begin position="111"/>
        <end position="294"/>
    </location>
</feature>
<dbReference type="PROSITE" id="PS00671">
    <property type="entry name" value="D_2_HYDROXYACID_DH_3"/>
    <property type="match status" value="1"/>
</dbReference>
<evidence type="ECO:0000259" key="7">
    <source>
        <dbReference type="Pfam" id="PF02826"/>
    </source>
</evidence>
<dbReference type="InterPro" id="IPR051638">
    <property type="entry name" value="CTBP_dehydrogenase"/>
</dbReference>
<name>A0ABR3KHM7_TRISP</name>
<dbReference type="PANTHER" id="PTHR46029:SF7">
    <property type="entry name" value="C-TERMINAL-BINDING PROTEIN"/>
    <property type="match status" value="1"/>
</dbReference>
<keyword evidence="4" id="KW-0539">Nucleus</keyword>
<dbReference type="PANTHER" id="PTHR46029">
    <property type="entry name" value="C-TERMINAL-BINDING PROTEIN"/>
    <property type="match status" value="1"/>
</dbReference>
<comment type="subcellular location">
    <subcellularLocation>
        <location evidence="1">Nucleus</location>
    </subcellularLocation>
</comment>
<dbReference type="Pfam" id="PF00389">
    <property type="entry name" value="2-Hacid_dh"/>
    <property type="match status" value="1"/>
</dbReference>
<comment type="caution">
    <text evidence="8">The sequence shown here is derived from an EMBL/GenBank/DDBJ whole genome shotgun (WGS) entry which is preliminary data.</text>
</comment>
<keyword evidence="9" id="KW-1185">Reference proteome</keyword>
<keyword evidence="3" id="KW-0560">Oxidoreductase</keyword>
<evidence type="ECO:0000259" key="6">
    <source>
        <dbReference type="Pfam" id="PF00389"/>
    </source>
</evidence>
<dbReference type="SUPFAM" id="SSF52283">
    <property type="entry name" value="Formate/glycerate dehydrogenase catalytic domain-like"/>
    <property type="match status" value="1"/>
</dbReference>
<protein>
    <submittedName>
        <fullName evidence="8">C-terminal-binding protein</fullName>
    </submittedName>
</protein>
<evidence type="ECO:0000313" key="9">
    <source>
        <dbReference type="Proteomes" id="UP001558632"/>
    </source>
</evidence>
<dbReference type="InterPro" id="IPR036291">
    <property type="entry name" value="NAD(P)-bd_dom_sf"/>
</dbReference>
<dbReference type="CDD" id="cd05299">
    <property type="entry name" value="CtBP_dh"/>
    <property type="match status" value="1"/>
</dbReference>
<evidence type="ECO:0000256" key="3">
    <source>
        <dbReference type="ARBA" id="ARBA00023002"/>
    </source>
</evidence>
<proteinExistence type="inferred from homology"/>
<dbReference type="InterPro" id="IPR006139">
    <property type="entry name" value="D-isomer_2_OHA_DH_cat_dom"/>
</dbReference>
<dbReference type="Pfam" id="PF02826">
    <property type="entry name" value="2-Hacid_dh_C"/>
    <property type="match status" value="1"/>
</dbReference>
<accession>A0ABR3KHM7</accession>
<reference evidence="8 9" key="1">
    <citation type="submission" date="2024-07" db="EMBL/GenBank/DDBJ databases">
        <title>Enhanced genomic and transcriptomic resources for Trichinella pseudospiralis and T. spiralis underpin the discovery of pronounced molecular differences between stages and species.</title>
        <authorList>
            <person name="Pasi K.K."/>
            <person name="La Rosa G."/>
            <person name="Gomez-Morales M.A."/>
            <person name="Tosini F."/>
            <person name="Sumanam S."/>
            <person name="Young N.D."/>
            <person name="Chang B.C."/>
            <person name="Robin G.B."/>
        </authorList>
    </citation>
    <scope>NUCLEOTIDE SEQUENCE [LARGE SCALE GENOMIC DNA]</scope>
    <source>
        <strain evidence="8">ISS534</strain>
    </source>
</reference>
<dbReference type="InterPro" id="IPR006140">
    <property type="entry name" value="D-isomer_DH_NAD-bd"/>
</dbReference>
<dbReference type="EMBL" id="JBEUSY010000368">
    <property type="protein sequence ID" value="KAL1236540.1"/>
    <property type="molecule type" value="Genomic_DNA"/>
</dbReference>
<evidence type="ECO:0000313" key="8">
    <source>
        <dbReference type="EMBL" id="KAL1236540.1"/>
    </source>
</evidence>
<dbReference type="InterPro" id="IPR029753">
    <property type="entry name" value="D-isomer_DH_CS"/>
</dbReference>
<evidence type="ECO:0000256" key="5">
    <source>
        <dbReference type="SAM" id="MobiDB-lite"/>
    </source>
</evidence>
<gene>
    <name evidence="8" type="ORF">TSPI_09445</name>
</gene>
<dbReference type="InterPro" id="IPR043322">
    <property type="entry name" value="CtBP"/>
</dbReference>
<dbReference type="SUPFAM" id="SSF51735">
    <property type="entry name" value="NAD(P)-binding Rossmann-fold domains"/>
    <property type="match status" value="1"/>
</dbReference>
<evidence type="ECO:0000256" key="2">
    <source>
        <dbReference type="ARBA" id="ARBA00005854"/>
    </source>
</evidence>
<dbReference type="Proteomes" id="UP001558632">
    <property type="component" value="Unassembled WGS sequence"/>
</dbReference>
<feature type="domain" description="D-isomer specific 2-hydroxyacid dehydrogenase catalytic" evidence="6">
    <location>
        <begin position="15"/>
        <end position="329"/>
    </location>
</feature>
<comment type="similarity">
    <text evidence="2">Belongs to the D-isomer specific 2-hydroxyacid dehydrogenase family.</text>
</comment>
<feature type="region of interest" description="Disordered" evidence="5">
    <location>
        <begin position="493"/>
        <end position="520"/>
    </location>
</feature>
<sequence>MNRKPLVALLDGRDCTYEMPILKDIATVAFCDAQTTSEVHERVLNEAFAALLWHGMSLNRDDLLQYKALKVIVRIGSDVDNIDIKAAGDLGITVCNVPGIDVDEVADSTLCLILNLYRRTYWLANAVSNGKHIFGPEMIREAASGTVRIRGQTLGIVGFGCVGTAVALRAKVFGFNVIFYDPAVADGTDKVFDIKQMSTLKDLFAQADCITLHCPLTPSSYHIINESSIMQMKQNAMIVNVSRGALVDEIALARALRTGRIRSAALDVFEFDQQNPAFGHFSDVRNLIRTPHCSWYSEEACREMREAAAHEIRRAITGTIPDDLRNCVNRKFLVLSNSAEHLNFVRKSVDLGIPFNPFSARGDGLNGVGFPGSNLLPYPPTFLSVGGPQVPVTMSFPNLVGNAEAAAMTVGSMAKRSRPPSAMSANVNIPSRSHQHLQQALCSPAATISAPPPTPTPTPPATALSSTLAATLAAPPTTPTPSLSALLPMLQSGVCSNSRSSPMPKSPDSNQVDSVSSAET</sequence>
<dbReference type="PROSITE" id="PS00065">
    <property type="entry name" value="D_2_HYDROXYACID_DH_1"/>
    <property type="match status" value="1"/>
</dbReference>
<organism evidence="8 9">
    <name type="scientific">Trichinella spiralis</name>
    <name type="common">Trichina worm</name>
    <dbReference type="NCBI Taxonomy" id="6334"/>
    <lineage>
        <taxon>Eukaryota</taxon>
        <taxon>Metazoa</taxon>
        <taxon>Ecdysozoa</taxon>
        <taxon>Nematoda</taxon>
        <taxon>Enoplea</taxon>
        <taxon>Dorylaimia</taxon>
        <taxon>Trichinellida</taxon>
        <taxon>Trichinellidae</taxon>
        <taxon>Trichinella</taxon>
    </lineage>
</organism>
<dbReference type="Gene3D" id="3.40.50.720">
    <property type="entry name" value="NAD(P)-binding Rossmann-like Domain"/>
    <property type="match status" value="2"/>
</dbReference>
<dbReference type="InterPro" id="IPR029752">
    <property type="entry name" value="D-isomer_DH_CS1"/>
</dbReference>